<organism evidence="2 3">
    <name type="scientific">Natronospira proteinivora</name>
    <dbReference type="NCBI Taxonomy" id="1807133"/>
    <lineage>
        <taxon>Bacteria</taxon>
        <taxon>Pseudomonadati</taxon>
        <taxon>Pseudomonadota</taxon>
        <taxon>Gammaproteobacteria</taxon>
        <taxon>Natronospirales</taxon>
        <taxon>Natronospiraceae</taxon>
        <taxon>Natronospira</taxon>
    </lineage>
</organism>
<dbReference type="Gene3D" id="1.10.30.50">
    <property type="match status" value="1"/>
</dbReference>
<dbReference type="InterPro" id="IPR003615">
    <property type="entry name" value="HNH_nuc"/>
</dbReference>
<keyword evidence="2" id="KW-0378">Hydrolase</keyword>
<name>A0ABT1GB94_9GAMM</name>
<evidence type="ECO:0000313" key="2">
    <source>
        <dbReference type="EMBL" id="MCP1727608.1"/>
    </source>
</evidence>
<evidence type="ECO:0000259" key="1">
    <source>
        <dbReference type="Pfam" id="PF13395"/>
    </source>
</evidence>
<accession>A0ABT1GB94</accession>
<evidence type="ECO:0000313" key="3">
    <source>
        <dbReference type="Proteomes" id="UP001523550"/>
    </source>
</evidence>
<reference evidence="2 3" key="1">
    <citation type="submission" date="2022-03" db="EMBL/GenBank/DDBJ databases">
        <title>Genomic Encyclopedia of Type Strains, Phase III (KMG-III): the genomes of soil and plant-associated and newly described type strains.</title>
        <authorList>
            <person name="Whitman W."/>
        </authorList>
    </citation>
    <scope>NUCLEOTIDE SEQUENCE [LARGE SCALE GENOMIC DNA]</scope>
    <source>
        <strain evidence="2 3">BSker1</strain>
    </source>
</reference>
<gene>
    <name evidence="2" type="ORF">J2T60_001608</name>
</gene>
<keyword evidence="2" id="KW-0540">Nuclease</keyword>
<feature type="domain" description="HNH nuclease" evidence="1">
    <location>
        <begin position="247"/>
        <end position="293"/>
    </location>
</feature>
<dbReference type="CDD" id="cd00085">
    <property type="entry name" value="HNHc"/>
    <property type="match status" value="1"/>
</dbReference>
<dbReference type="Pfam" id="PF13395">
    <property type="entry name" value="HNH_4"/>
    <property type="match status" value="1"/>
</dbReference>
<keyword evidence="3" id="KW-1185">Reference proteome</keyword>
<comment type="caution">
    <text evidence="2">The sequence shown here is derived from an EMBL/GenBank/DDBJ whole genome shotgun (WGS) entry which is preliminary data.</text>
</comment>
<sequence length="369" mass="43322">MFNFLPKSTTLDVACLSRLFEHKTTSYKLLFFGALLSLLEKESERKTWKGKYSYRSICIEMLIDAWYPHRFFALSFGLQDKVGSILEKIEFPTDENACKAQNARDLRAQIEYQFEAIQAKSLLRYAPYRLLTPFFTKELSGTRDSARRMRINELADQRFFTPTPPLYRICQIEQTIHLHPYWMAYLTQHLPIIKSWHQHHWASFLQSRNPNVPAVITKATKPSFRRSLTKQKAFWEKILGHTEIYCVYSGKLLTKENYALDHFLPWSFVGHDQLWNLIPSDPTQNSIKGSKLPCRHDIQKFIETQHHALTTSYALLKKTEWKIAIESYRTDLKLAPCDIIDKTELTNAYNQQLDPMISLAENMGFVKRR</sequence>
<dbReference type="GO" id="GO:0004519">
    <property type="term" value="F:endonuclease activity"/>
    <property type="evidence" value="ECO:0007669"/>
    <property type="project" value="UniProtKB-KW"/>
</dbReference>
<proteinExistence type="predicted"/>
<keyword evidence="2" id="KW-0255">Endonuclease</keyword>
<protein>
    <submittedName>
        <fullName evidence="2">5-methylcytosine-specific restriction endonuclease McrA</fullName>
    </submittedName>
</protein>
<dbReference type="EMBL" id="JALJYF010000002">
    <property type="protein sequence ID" value="MCP1727608.1"/>
    <property type="molecule type" value="Genomic_DNA"/>
</dbReference>
<dbReference type="RefSeq" id="WP_253448069.1">
    <property type="nucleotide sequence ID" value="NZ_JALJYF010000002.1"/>
</dbReference>
<dbReference type="Proteomes" id="UP001523550">
    <property type="component" value="Unassembled WGS sequence"/>
</dbReference>